<feature type="transmembrane region" description="Helical" evidence="1">
    <location>
        <begin position="136"/>
        <end position="158"/>
    </location>
</feature>
<sequence length="356" mass="41128">MSESEGCTDLLLFNPLLEALSNINNNTNNEYHNPYSRSLQLCLFFLLLTFLVSTLTQNYSQVDKLWSITPILYALLCITDTRTFIMAALVSIWGMRLTYNFYRRGGYKWPPWDGEEDYRWKLVQNGAFMDILRNRVVWIIFNFVFISGYQMLLLWLVATPSLVAYTMAAQQQQQLGTESPSPCGAVYSPYNVYGLDGIATILFLFFVGIEAIADKQQYTFQTEKYRKIHAKEELTGEYADGFCQSGLFGVLRKPNYAAEQSIWITYYLFSVAAMKDGEGSVWWNWSAIGWILLVALFYFSGNLTENITLEKYPIYRQYQRSVGCYVPFVVPFLWKLFGSKDDGDDSEGKLEEKKKK</sequence>
<gene>
    <name evidence="2" type="ORF">HTAM1171_LOCUS11235</name>
</gene>
<protein>
    <recommendedName>
        <fullName evidence="3">Steroid 5-alpha reductase C-terminal domain-containing protein</fullName>
    </recommendedName>
</protein>
<dbReference type="Gene3D" id="1.20.120.1630">
    <property type="match status" value="1"/>
</dbReference>
<keyword evidence="1" id="KW-0472">Membrane</keyword>
<keyword evidence="1" id="KW-0812">Transmembrane</keyword>
<dbReference type="GO" id="GO:0016020">
    <property type="term" value="C:membrane"/>
    <property type="evidence" value="ECO:0007669"/>
    <property type="project" value="TreeGrafter"/>
</dbReference>
<dbReference type="InterPro" id="IPR010721">
    <property type="entry name" value="UstE-like"/>
</dbReference>
<feature type="transmembrane region" description="Helical" evidence="1">
    <location>
        <begin position="41"/>
        <end position="59"/>
    </location>
</feature>
<proteinExistence type="predicted"/>
<feature type="transmembrane region" description="Helical" evidence="1">
    <location>
        <begin position="71"/>
        <end position="94"/>
    </location>
</feature>
<accession>A0A7S2N241</accession>
<dbReference type="EMBL" id="HBGV01018157">
    <property type="protein sequence ID" value="CAD9515335.1"/>
    <property type="molecule type" value="Transcribed_RNA"/>
</dbReference>
<feature type="transmembrane region" description="Helical" evidence="1">
    <location>
        <begin position="192"/>
        <end position="213"/>
    </location>
</feature>
<dbReference type="AlphaFoldDB" id="A0A7S2N241"/>
<feature type="transmembrane region" description="Helical" evidence="1">
    <location>
        <begin position="281"/>
        <end position="299"/>
    </location>
</feature>
<dbReference type="Pfam" id="PF06966">
    <property type="entry name" value="DUF1295"/>
    <property type="match status" value="1"/>
</dbReference>
<organism evidence="2">
    <name type="scientific">Helicotheca tamesis</name>
    <dbReference type="NCBI Taxonomy" id="374047"/>
    <lineage>
        <taxon>Eukaryota</taxon>
        <taxon>Sar</taxon>
        <taxon>Stramenopiles</taxon>
        <taxon>Ochrophyta</taxon>
        <taxon>Bacillariophyta</taxon>
        <taxon>Mediophyceae</taxon>
        <taxon>Lithodesmiophycidae</taxon>
        <taxon>Lithodesmiales</taxon>
        <taxon>Lithodesmiaceae</taxon>
        <taxon>Helicotheca</taxon>
    </lineage>
</organism>
<evidence type="ECO:0000256" key="1">
    <source>
        <dbReference type="SAM" id="Phobius"/>
    </source>
</evidence>
<keyword evidence="1" id="KW-1133">Transmembrane helix</keyword>
<reference evidence="2" key="1">
    <citation type="submission" date="2021-01" db="EMBL/GenBank/DDBJ databases">
        <authorList>
            <person name="Corre E."/>
            <person name="Pelletier E."/>
            <person name="Niang G."/>
            <person name="Scheremetjew M."/>
            <person name="Finn R."/>
            <person name="Kale V."/>
            <person name="Holt S."/>
            <person name="Cochrane G."/>
            <person name="Meng A."/>
            <person name="Brown T."/>
            <person name="Cohen L."/>
        </authorList>
    </citation>
    <scope>NUCLEOTIDE SEQUENCE</scope>
    <source>
        <strain evidence="2">CCMP826</strain>
    </source>
</reference>
<evidence type="ECO:0000313" key="2">
    <source>
        <dbReference type="EMBL" id="CAD9515335.1"/>
    </source>
</evidence>
<dbReference type="PANTHER" id="PTHR32251">
    <property type="entry name" value="3-OXO-5-ALPHA-STEROID 4-DEHYDROGENASE"/>
    <property type="match status" value="1"/>
</dbReference>
<dbReference type="PANTHER" id="PTHR32251:SF23">
    <property type="entry name" value="3-OXO-5-ALPHA-STEROID 4-DEHYDROGENASE (DUF1295)"/>
    <property type="match status" value="1"/>
</dbReference>
<evidence type="ECO:0008006" key="3">
    <source>
        <dbReference type="Google" id="ProtNLM"/>
    </source>
</evidence>
<name>A0A7S2N241_9STRA</name>